<name>A0ACD4DCL2_9NOCA</name>
<organism evidence="1 2">
    <name type="scientific">Rhodococcus sacchari</name>
    <dbReference type="NCBI Taxonomy" id="2962047"/>
    <lineage>
        <taxon>Bacteria</taxon>
        <taxon>Bacillati</taxon>
        <taxon>Actinomycetota</taxon>
        <taxon>Actinomycetes</taxon>
        <taxon>Mycobacteriales</taxon>
        <taxon>Nocardiaceae</taxon>
        <taxon>Rhodococcus</taxon>
    </lineage>
</organism>
<evidence type="ECO:0000313" key="1">
    <source>
        <dbReference type="EMBL" id="UYP17716.1"/>
    </source>
</evidence>
<dbReference type="EMBL" id="CP107551">
    <property type="protein sequence ID" value="UYP17716.1"/>
    <property type="molecule type" value="Genomic_DNA"/>
</dbReference>
<proteinExistence type="predicted"/>
<accession>A0ACD4DCL2</accession>
<evidence type="ECO:0000313" key="2">
    <source>
        <dbReference type="Proteomes" id="UP001156484"/>
    </source>
</evidence>
<gene>
    <name evidence="1" type="ORF">OED52_13650</name>
</gene>
<protein>
    <submittedName>
        <fullName evidence="1">Uncharacterized protein</fullName>
    </submittedName>
</protein>
<keyword evidence="2" id="KW-1185">Reference proteome</keyword>
<reference evidence="1" key="1">
    <citation type="submission" date="2022-10" db="EMBL/GenBank/DDBJ databases">
        <title>Rhodococcus ferula Z13 complete genome.</title>
        <authorList>
            <person name="Long X."/>
            <person name="Zang M."/>
        </authorList>
    </citation>
    <scope>NUCLEOTIDE SEQUENCE</scope>
    <source>
        <strain evidence="1">Z13</strain>
    </source>
</reference>
<sequence length="161" mass="17062">MRLRTALIAVPAVLALAACGSNDSDTDVAADDLTCPAARTIDDPAVADAINSVQIDGQVTAVRVTTDSDHPGEQGIAIDLCIIPTLSADELRPIATEYAKAIKASPLADTTFAVWVENYAYNADQEIVGDVKLKDPHFQSNLWNGKPSADAENARWEVLTG</sequence>
<dbReference type="Proteomes" id="UP001156484">
    <property type="component" value="Chromosome"/>
</dbReference>